<organism evidence="10 11">
    <name type="scientific">Monodelphis domestica</name>
    <name type="common">Gray short-tailed opossum</name>
    <dbReference type="NCBI Taxonomy" id="13616"/>
    <lineage>
        <taxon>Eukaryota</taxon>
        <taxon>Metazoa</taxon>
        <taxon>Chordata</taxon>
        <taxon>Craniata</taxon>
        <taxon>Vertebrata</taxon>
        <taxon>Euteleostomi</taxon>
        <taxon>Mammalia</taxon>
        <taxon>Metatheria</taxon>
        <taxon>Didelphimorphia</taxon>
        <taxon>Didelphidae</taxon>
        <taxon>Monodelphis</taxon>
    </lineage>
</organism>
<feature type="transmembrane region" description="Helical" evidence="9">
    <location>
        <begin position="400"/>
        <end position="423"/>
    </location>
</feature>
<dbReference type="PANTHER" id="PTHR10686">
    <property type="entry name" value="FOLATE TRANSPORTER"/>
    <property type="match status" value="1"/>
</dbReference>
<feature type="transmembrane region" description="Helical" evidence="9">
    <location>
        <begin position="275"/>
        <end position="295"/>
    </location>
</feature>
<dbReference type="Proteomes" id="UP000002280">
    <property type="component" value="Chromosome 7"/>
</dbReference>
<feature type="transmembrane region" description="Helical" evidence="9">
    <location>
        <begin position="144"/>
        <end position="163"/>
    </location>
</feature>
<feature type="transmembrane region" description="Helical" evidence="9">
    <location>
        <begin position="346"/>
        <end position="367"/>
    </location>
</feature>
<gene>
    <name evidence="10" type="primary">SLC19A3</name>
</gene>
<dbReference type="CTD" id="80704"/>
<dbReference type="FunFam" id="1.20.1250.20:FF:000225">
    <property type="entry name" value="Solute carrier family 19 member 1"/>
    <property type="match status" value="1"/>
</dbReference>
<dbReference type="InterPro" id="IPR002666">
    <property type="entry name" value="Folate_carrier"/>
</dbReference>
<evidence type="ECO:0000256" key="1">
    <source>
        <dbReference type="ARBA" id="ARBA00004141"/>
    </source>
</evidence>
<dbReference type="Ensembl" id="ENSMODT00000026992.4">
    <property type="protein sequence ID" value="ENSMODP00000026517.2"/>
    <property type="gene ID" value="ENSMODG00000021216.4"/>
</dbReference>
<dbReference type="eggNOG" id="KOG3810">
    <property type="taxonomic scope" value="Eukaryota"/>
</dbReference>
<dbReference type="OrthoDB" id="18814at2759"/>
<dbReference type="RefSeq" id="XP_007502212.1">
    <property type="nucleotide sequence ID" value="XM_007502150.3"/>
</dbReference>
<reference evidence="10" key="2">
    <citation type="submission" date="2025-08" db="UniProtKB">
        <authorList>
            <consortium name="Ensembl"/>
        </authorList>
    </citation>
    <scope>IDENTIFICATION</scope>
</reference>
<dbReference type="STRING" id="13616.ENSMODP00000026517"/>
<dbReference type="Gene3D" id="1.20.1250.20">
    <property type="entry name" value="MFS general substrate transporter like domains"/>
    <property type="match status" value="1"/>
</dbReference>
<keyword evidence="11" id="KW-1185">Reference proteome</keyword>
<dbReference type="SUPFAM" id="SSF103473">
    <property type="entry name" value="MFS general substrate transporter"/>
    <property type="match status" value="1"/>
</dbReference>
<dbReference type="GO" id="GO:0005886">
    <property type="term" value="C:plasma membrane"/>
    <property type="evidence" value="ECO:0000318"/>
    <property type="project" value="GO_Central"/>
</dbReference>
<name>F6UGH9_MONDO</name>
<feature type="region of interest" description="Disordered" evidence="8">
    <location>
        <begin position="202"/>
        <end position="225"/>
    </location>
</feature>
<evidence type="ECO:0000256" key="5">
    <source>
        <dbReference type="ARBA" id="ARBA00022989"/>
    </source>
</evidence>
<comment type="similarity">
    <text evidence="2 7">Belongs to the reduced folate carrier (RFC) transporter (TC 2.A.48) family.</text>
</comment>
<keyword evidence="5 9" id="KW-1133">Transmembrane helix</keyword>
<feature type="transmembrane region" description="Helical" evidence="9">
    <location>
        <begin position="80"/>
        <end position="98"/>
    </location>
</feature>
<comment type="subcellular location">
    <subcellularLocation>
        <location evidence="1 7">Membrane</location>
        <topology evidence="1 7">Multi-pass membrane protein</topology>
    </subcellularLocation>
</comment>
<dbReference type="GeneID" id="100021261"/>
<evidence type="ECO:0000256" key="8">
    <source>
        <dbReference type="SAM" id="MobiDB-lite"/>
    </source>
</evidence>
<accession>F6UGH9</accession>
<dbReference type="FunCoup" id="F6UGH9">
    <property type="interactions" value="420"/>
</dbReference>
<evidence type="ECO:0000256" key="6">
    <source>
        <dbReference type="ARBA" id="ARBA00023136"/>
    </source>
</evidence>
<dbReference type="NCBIfam" id="TIGR00806">
    <property type="entry name" value="rfc"/>
    <property type="match status" value="1"/>
</dbReference>
<dbReference type="PANTHER" id="PTHR10686:SF37">
    <property type="entry name" value="THIAMINE TRANSPORTER 2"/>
    <property type="match status" value="1"/>
</dbReference>
<feature type="transmembrane region" description="Helical" evidence="9">
    <location>
        <begin position="55"/>
        <end position="73"/>
    </location>
</feature>
<evidence type="ECO:0000313" key="11">
    <source>
        <dbReference type="Proteomes" id="UP000002280"/>
    </source>
</evidence>
<feature type="transmembrane region" description="Helical" evidence="9">
    <location>
        <begin position="315"/>
        <end position="334"/>
    </location>
</feature>
<evidence type="ECO:0000256" key="3">
    <source>
        <dbReference type="ARBA" id="ARBA00022448"/>
    </source>
</evidence>
<evidence type="ECO:0000256" key="4">
    <source>
        <dbReference type="ARBA" id="ARBA00022692"/>
    </source>
</evidence>
<reference evidence="10 11" key="1">
    <citation type="journal article" date="2007" name="Nature">
        <title>Genome of the marsupial Monodelphis domestica reveals innovation in non-coding sequences.</title>
        <authorList>
            <person name="Mikkelsen T.S."/>
            <person name="Wakefield M.J."/>
            <person name="Aken B."/>
            <person name="Amemiya C.T."/>
            <person name="Chang J.L."/>
            <person name="Duke S."/>
            <person name="Garber M."/>
            <person name="Gentles A.J."/>
            <person name="Goodstadt L."/>
            <person name="Heger A."/>
            <person name="Jurka J."/>
            <person name="Kamal M."/>
            <person name="Mauceli E."/>
            <person name="Searle S.M."/>
            <person name="Sharpe T."/>
            <person name="Baker M.L."/>
            <person name="Batzer M.A."/>
            <person name="Benos P.V."/>
            <person name="Belov K."/>
            <person name="Clamp M."/>
            <person name="Cook A."/>
            <person name="Cuff J."/>
            <person name="Das R."/>
            <person name="Davidow L."/>
            <person name="Deakin J.E."/>
            <person name="Fazzari M.J."/>
            <person name="Glass J.L."/>
            <person name="Grabherr M."/>
            <person name="Greally J.M."/>
            <person name="Gu W."/>
            <person name="Hore T.A."/>
            <person name="Huttley G.A."/>
            <person name="Kleber M."/>
            <person name="Jirtle R.L."/>
            <person name="Koina E."/>
            <person name="Lee J.T."/>
            <person name="Mahony S."/>
            <person name="Marra M.A."/>
            <person name="Miller R.D."/>
            <person name="Nicholls R.D."/>
            <person name="Oda M."/>
            <person name="Papenfuss A.T."/>
            <person name="Parra Z.E."/>
            <person name="Pollock D.D."/>
            <person name="Ray D.A."/>
            <person name="Schein J.E."/>
            <person name="Speed T.P."/>
            <person name="Thompson K."/>
            <person name="VandeBerg J.L."/>
            <person name="Wade C.M."/>
            <person name="Walker J.A."/>
            <person name="Waters P.D."/>
            <person name="Webber C."/>
            <person name="Weidman J.R."/>
            <person name="Xie X."/>
            <person name="Zody M.C."/>
            <person name="Baldwin J."/>
            <person name="Abdouelleil A."/>
            <person name="Abdulkadir J."/>
            <person name="Abebe A."/>
            <person name="Abera B."/>
            <person name="Abreu J."/>
            <person name="Acer S.C."/>
            <person name="Aftuck L."/>
            <person name="Alexander A."/>
            <person name="An P."/>
            <person name="Anderson E."/>
            <person name="Anderson S."/>
            <person name="Arachi H."/>
            <person name="Azer M."/>
            <person name="Bachantsang P."/>
            <person name="Barry A."/>
            <person name="Bayul T."/>
            <person name="Berlin A."/>
            <person name="Bessette D."/>
            <person name="Bloom T."/>
            <person name="Bloom T."/>
            <person name="Boguslavskiy L."/>
            <person name="Bonnet C."/>
            <person name="Boukhgalter B."/>
            <person name="Bourzgui I."/>
            <person name="Brown A."/>
            <person name="Cahill P."/>
            <person name="Channer S."/>
            <person name="Cheshatsang Y."/>
            <person name="Chuda L."/>
            <person name="Citroen M."/>
            <person name="Collymore A."/>
            <person name="Cooke P."/>
            <person name="Costello M."/>
            <person name="D'Aco K."/>
            <person name="Daza R."/>
            <person name="De Haan G."/>
            <person name="DeGray S."/>
            <person name="DeMaso C."/>
            <person name="Dhargay N."/>
            <person name="Dooley K."/>
            <person name="Dooley E."/>
            <person name="Doricent M."/>
            <person name="Dorje P."/>
            <person name="Dorjee K."/>
            <person name="Dupes A."/>
            <person name="Elong R."/>
            <person name="Falk J."/>
            <person name="Farina A."/>
            <person name="Faro S."/>
            <person name="Ferguson D."/>
            <person name="Fisher S."/>
            <person name="Foley C.D."/>
            <person name="Franke A."/>
            <person name="Friedrich D."/>
            <person name="Gadbois L."/>
            <person name="Gearin G."/>
            <person name="Gearin C.R."/>
            <person name="Giannoukos G."/>
            <person name="Goode T."/>
            <person name="Graham J."/>
            <person name="Grandbois E."/>
            <person name="Grewal S."/>
            <person name="Gyaltsen K."/>
            <person name="Hafez N."/>
            <person name="Hagos B."/>
            <person name="Hall J."/>
            <person name="Henson C."/>
            <person name="Hollinger A."/>
            <person name="Honan T."/>
            <person name="Huard M.D."/>
            <person name="Hughes L."/>
            <person name="Hurhula B."/>
            <person name="Husby M.E."/>
            <person name="Kamat A."/>
            <person name="Kanga B."/>
            <person name="Kashin S."/>
            <person name="Khazanovich D."/>
            <person name="Kisner P."/>
            <person name="Lance K."/>
            <person name="Lara M."/>
            <person name="Lee W."/>
            <person name="Lennon N."/>
            <person name="Letendre F."/>
            <person name="LeVine R."/>
            <person name="Lipovsky A."/>
            <person name="Liu X."/>
            <person name="Liu J."/>
            <person name="Liu S."/>
            <person name="Lokyitsang T."/>
            <person name="Lokyitsang Y."/>
            <person name="Lubonja R."/>
            <person name="Lui A."/>
            <person name="MacDonald P."/>
            <person name="Magnisalis V."/>
            <person name="Maru K."/>
            <person name="Matthews C."/>
            <person name="McCusker W."/>
            <person name="McDonough S."/>
            <person name="Mehta T."/>
            <person name="Meldrim J."/>
            <person name="Meneus L."/>
            <person name="Mihai O."/>
            <person name="Mihalev A."/>
            <person name="Mihova T."/>
            <person name="Mittelman R."/>
            <person name="Mlenga V."/>
            <person name="Montmayeur A."/>
            <person name="Mulrain L."/>
            <person name="Navidi A."/>
            <person name="Naylor J."/>
            <person name="Negash T."/>
            <person name="Nguyen T."/>
            <person name="Nguyen N."/>
            <person name="Nicol R."/>
            <person name="Norbu C."/>
            <person name="Norbu N."/>
            <person name="Novod N."/>
            <person name="O'Neill B."/>
            <person name="Osman S."/>
            <person name="Markiewicz E."/>
            <person name="Oyono O.L."/>
            <person name="Patti C."/>
            <person name="Phunkhang P."/>
            <person name="Pierre F."/>
            <person name="Priest M."/>
            <person name="Raghuraman S."/>
            <person name="Rege F."/>
            <person name="Reyes R."/>
            <person name="Rise C."/>
            <person name="Rogov P."/>
            <person name="Ross K."/>
            <person name="Ryan E."/>
            <person name="Settipalli S."/>
            <person name="Shea T."/>
            <person name="Sherpa N."/>
            <person name="Shi L."/>
            <person name="Shih D."/>
            <person name="Sparrow T."/>
            <person name="Spaulding J."/>
            <person name="Stalker J."/>
            <person name="Stange-Thomann N."/>
            <person name="Stavropoulos S."/>
            <person name="Stone C."/>
            <person name="Strader C."/>
            <person name="Tesfaye S."/>
            <person name="Thomson T."/>
            <person name="Thoulutsang Y."/>
            <person name="Thoulutsang D."/>
            <person name="Topham K."/>
            <person name="Topping I."/>
            <person name="Tsamla T."/>
            <person name="Vassiliev H."/>
            <person name="Vo A."/>
            <person name="Wangchuk T."/>
            <person name="Wangdi T."/>
            <person name="Weiand M."/>
            <person name="Wilkinson J."/>
            <person name="Wilson A."/>
            <person name="Yadav S."/>
            <person name="Young G."/>
            <person name="Yu Q."/>
            <person name="Zembek L."/>
            <person name="Zhong D."/>
            <person name="Zimmer A."/>
            <person name="Zwirko Z."/>
            <person name="Jaffe D.B."/>
            <person name="Alvarez P."/>
            <person name="Brockman W."/>
            <person name="Butler J."/>
            <person name="Chin C."/>
            <person name="Gnerre S."/>
            <person name="MacCallum I."/>
            <person name="Graves J.A."/>
            <person name="Ponting C.P."/>
            <person name="Breen M."/>
            <person name="Samollow P.B."/>
            <person name="Lander E.S."/>
            <person name="Lindblad-Toh K."/>
        </authorList>
    </citation>
    <scope>NUCLEOTIDE SEQUENCE [LARGE SCALE GENOMIC DNA]</scope>
</reference>
<dbReference type="Bgee" id="ENSMODG00000021216">
    <property type="expression patterns" value="Expressed in kidney and 10 other cell types or tissues"/>
</dbReference>
<proteinExistence type="inferred from homology"/>
<reference evidence="10" key="3">
    <citation type="submission" date="2025-09" db="UniProtKB">
        <authorList>
            <consortium name="Ensembl"/>
        </authorList>
    </citation>
    <scope>IDENTIFICATION</scope>
</reference>
<sequence>MDCFKTRQHSWIFPTVILCIYGFFSMARPSEPFIIPYLIGPEINLTLSQVSNHMFPVWTYSYLVLLFPVFVLTDYLRYKPVIILQGVSFVITWLLLLFSRGLLAMQIVEFFYGLVTATEVAYYSYIYSVVSVEHYQKVTSYCRSITLVSYTAFSVLGQLLVSLANVTYFYLNVITMVCVSLAFVSSFFLPMPQRSMFFHKKPTAKESSPGSSPDEESPSHGSSVSLEGGIISESPTKSGIQQESCPPGLQHKNLMLRVFLQWCQDLKECYLTKHLLFWSIWWASSTAGFNQVVNYVQVLWDHKAPSQNSQVYNGAVEAVATFGSALAAFAVGYLKINWDLWGELALGIFSVLDAASVFLMLFTNNIWVCYAGYLIFKSGYMLLITIAVFQIAVNLSMERYALVFGVNTFVALVIQTITTFIVVDSKGLSLPVETQFLVYGSYFLVIAGIFIVRSIYIIYSIKCKKEKRATITNLNPSEGKPEKCVESTQL</sequence>
<evidence type="ECO:0000256" key="2">
    <source>
        <dbReference type="ARBA" id="ARBA00005773"/>
    </source>
</evidence>
<protein>
    <submittedName>
        <fullName evidence="10">Thiamine transporter 2</fullName>
    </submittedName>
</protein>
<dbReference type="HOGENOM" id="CLU_036909_0_1_1"/>
<feature type="transmembrane region" description="Helical" evidence="9">
    <location>
        <begin position="435"/>
        <end position="459"/>
    </location>
</feature>
<evidence type="ECO:0000256" key="9">
    <source>
        <dbReference type="SAM" id="Phobius"/>
    </source>
</evidence>
<feature type="transmembrane region" description="Helical" evidence="9">
    <location>
        <begin position="110"/>
        <end position="132"/>
    </location>
</feature>
<dbReference type="PIRSF" id="PIRSF028739">
    <property type="entry name" value="Folate_carrier"/>
    <property type="match status" value="1"/>
</dbReference>
<feature type="transmembrane region" description="Helical" evidence="9">
    <location>
        <begin position="373"/>
        <end position="393"/>
    </location>
</feature>
<keyword evidence="6 7" id="KW-0472">Membrane</keyword>
<dbReference type="Pfam" id="PF01770">
    <property type="entry name" value="Folate_carrier"/>
    <property type="match status" value="1"/>
</dbReference>
<evidence type="ECO:0000313" key="10">
    <source>
        <dbReference type="Ensembl" id="ENSMODP00000026517.2"/>
    </source>
</evidence>
<evidence type="ECO:0000256" key="7">
    <source>
        <dbReference type="PIRNR" id="PIRNR028739"/>
    </source>
</evidence>
<dbReference type="GO" id="GO:0015234">
    <property type="term" value="F:thiamine transmembrane transporter activity"/>
    <property type="evidence" value="ECO:0000318"/>
    <property type="project" value="GO_Central"/>
</dbReference>
<keyword evidence="4 9" id="KW-0812">Transmembrane</keyword>
<feature type="transmembrane region" description="Helical" evidence="9">
    <location>
        <begin position="12"/>
        <end position="35"/>
    </location>
</feature>
<feature type="transmembrane region" description="Helical" evidence="9">
    <location>
        <begin position="169"/>
        <end position="191"/>
    </location>
</feature>
<dbReference type="InterPro" id="IPR036259">
    <property type="entry name" value="MFS_trans_sf"/>
</dbReference>
<dbReference type="AlphaFoldDB" id="F6UGH9"/>
<dbReference type="KEGG" id="mdo:100021261"/>
<dbReference type="GeneTree" id="ENSGT00950000183022"/>
<keyword evidence="3 7" id="KW-0813">Transport</keyword>
<dbReference type="OMA" id="DIWACYA"/>
<dbReference type="InParanoid" id="F6UGH9"/>